<dbReference type="EMBL" id="JBICBT010000895">
    <property type="protein sequence ID" value="KAL3094565.1"/>
    <property type="molecule type" value="Genomic_DNA"/>
</dbReference>
<comment type="caution">
    <text evidence="4">The sequence shown here is derived from an EMBL/GenBank/DDBJ whole genome shotgun (WGS) entry which is preliminary data.</text>
</comment>
<sequence>MGGDRVAVHSEAIIPPPPKLNGRERGSAAMARGSPRRRREGVRADGRQNGGEGAAATEREGPRRRIGRGVRADGRQNGGEGPRQKREGVRAVGERPATVERGGPWKRGGPRKRAGPRRLTAEWWRGPRDSGKSGSVEERGSAPPGERAAASSGEGAICVGFAPPNLGRNNTVGWEEGSYAVESSGMIFSNGFETEHVFPFSACDKIAVSFSEMEKKISYFLNGEPLGQKHLVEDPHTSLVPTVTLRNPGDRLTVRFDEEIATKPRGI</sequence>
<keyword evidence="5" id="KW-1185">Reference proteome</keyword>
<dbReference type="Pfam" id="PF00622">
    <property type="entry name" value="SPRY"/>
    <property type="match status" value="1"/>
</dbReference>
<reference evidence="4 5" key="1">
    <citation type="submission" date="2024-10" db="EMBL/GenBank/DDBJ databases">
        <authorList>
            <person name="Kim D."/>
        </authorList>
    </citation>
    <scope>NUCLEOTIDE SEQUENCE [LARGE SCALE GENOMIC DNA]</scope>
    <source>
        <strain evidence="4">BH-2024</strain>
    </source>
</reference>
<protein>
    <recommendedName>
        <fullName evidence="2">SPRY domain-containing protein</fullName>
    </recommendedName>
</protein>
<accession>A0ABD2KSX4</accession>
<organism evidence="4 5">
    <name type="scientific">Heterodera trifolii</name>
    <dbReference type="NCBI Taxonomy" id="157864"/>
    <lineage>
        <taxon>Eukaryota</taxon>
        <taxon>Metazoa</taxon>
        <taxon>Ecdysozoa</taxon>
        <taxon>Nematoda</taxon>
        <taxon>Chromadorea</taxon>
        <taxon>Rhabditida</taxon>
        <taxon>Tylenchina</taxon>
        <taxon>Tylenchomorpha</taxon>
        <taxon>Tylenchoidea</taxon>
        <taxon>Heteroderidae</taxon>
        <taxon>Heteroderinae</taxon>
        <taxon>Heterodera</taxon>
    </lineage>
</organism>
<evidence type="ECO:0000313" key="4">
    <source>
        <dbReference type="EMBL" id="KAL3106072.1"/>
    </source>
</evidence>
<dbReference type="InterPro" id="IPR003877">
    <property type="entry name" value="SPRY_dom"/>
</dbReference>
<dbReference type="SUPFAM" id="SSF49899">
    <property type="entry name" value="Concanavalin A-like lectins/glucanases"/>
    <property type="match status" value="1"/>
</dbReference>
<gene>
    <name evidence="3" type="ORF">niasHT_027148</name>
    <name evidence="4" type="ORF">niasHT_027171</name>
</gene>
<dbReference type="Gene3D" id="2.60.120.920">
    <property type="match status" value="1"/>
</dbReference>
<evidence type="ECO:0000313" key="3">
    <source>
        <dbReference type="EMBL" id="KAL3094565.1"/>
    </source>
</evidence>
<feature type="compositionally biased region" description="Basic and acidic residues" evidence="1">
    <location>
        <begin position="125"/>
        <end position="140"/>
    </location>
</feature>
<dbReference type="InterPro" id="IPR013320">
    <property type="entry name" value="ConA-like_dom_sf"/>
</dbReference>
<dbReference type="InterPro" id="IPR043136">
    <property type="entry name" value="B30.2/SPRY_sf"/>
</dbReference>
<dbReference type="AlphaFoldDB" id="A0ABD2KSX4"/>
<feature type="region of interest" description="Disordered" evidence="1">
    <location>
        <begin position="1"/>
        <end position="151"/>
    </location>
</feature>
<feature type="domain" description="SPRY" evidence="2">
    <location>
        <begin position="153"/>
        <end position="256"/>
    </location>
</feature>
<evidence type="ECO:0000259" key="2">
    <source>
        <dbReference type="Pfam" id="PF00622"/>
    </source>
</evidence>
<name>A0ABD2KSX4_9BILA</name>
<evidence type="ECO:0000313" key="5">
    <source>
        <dbReference type="Proteomes" id="UP001620626"/>
    </source>
</evidence>
<dbReference type="EMBL" id="JBICBT010000664">
    <property type="protein sequence ID" value="KAL3106072.1"/>
    <property type="molecule type" value="Genomic_DNA"/>
</dbReference>
<proteinExistence type="predicted"/>
<evidence type="ECO:0000256" key="1">
    <source>
        <dbReference type="SAM" id="MobiDB-lite"/>
    </source>
</evidence>
<dbReference type="Proteomes" id="UP001620626">
    <property type="component" value="Unassembled WGS sequence"/>
</dbReference>
<feature type="compositionally biased region" description="Basic and acidic residues" evidence="1">
    <location>
        <begin position="82"/>
        <end position="93"/>
    </location>
</feature>